<feature type="binding site" evidence="12">
    <location>
        <position position="270"/>
    </location>
    <ligand>
        <name>[2Fe-2S] cluster</name>
        <dbReference type="ChEBI" id="CHEBI:190135"/>
    </ligand>
</feature>
<dbReference type="SUPFAM" id="SSF63380">
    <property type="entry name" value="Riboflavin synthase domain-like"/>
    <property type="match status" value="1"/>
</dbReference>
<feature type="binding site" evidence="12">
    <location>
        <position position="253"/>
    </location>
    <ligand>
        <name>[2Fe-2S] cluster</name>
        <dbReference type="ChEBI" id="CHEBI:190135"/>
    </ligand>
</feature>
<evidence type="ECO:0000256" key="12">
    <source>
        <dbReference type="PIRSR" id="PIRSR006816-2"/>
    </source>
</evidence>
<dbReference type="PANTHER" id="PTHR43513">
    <property type="entry name" value="DIHYDROOROTATE DEHYDROGENASE B (NAD(+)), ELECTRON TRANSFER SUBUNIT"/>
    <property type="match status" value="1"/>
</dbReference>
<gene>
    <name evidence="14" type="ordered locus">Plut_0262</name>
</gene>
<dbReference type="InterPro" id="IPR019480">
    <property type="entry name" value="Dihydroorotate_DH_Fe-S-bd"/>
</dbReference>
<dbReference type="AlphaFoldDB" id="Q3B681"/>
<feature type="binding site" evidence="11">
    <location>
        <begin position="77"/>
        <end position="80"/>
    </location>
    <ligand>
        <name>FAD</name>
        <dbReference type="ChEBI" id="CHEBI:57692"/>
    </ligand>
</feature>
<dbReference type="GO" id="GO:0046872">
    <property type="term" value="F:metal ion binding"/>
    <property type="evidence" value="ECO:0007669"/>
    <property type="project" value="UniProtKB-KW"/>
</dbReference>
<evidence type="ECO:0000256" key="1">
    <source>
        <dbReference type="ARBA" id="ARBA00006422"/>
    </source>
</evidence>
<evidence type="ECO:0000256" key="2">
    <source>
        <dbReference type="ARBA" id="ARBA00022448"/>
    </source>
</evidence>
<dbReference type="Gene3D" id="2.10.240.10">
    <property type="entry name" value="Dihydroorotate dehydrogenase, electron transfer subunit"/>
    <property type="match status" value="1"/>
</dbReference>
<keyword evidence="5 12" id="KW-0479">Metal-binding</keyword>
<comment type="cofactor">
    <cofactor evidence="12">
        <name>[2Fe-2S] cluster</name>
        <dbReference type="ChEBI" id="CHEBI:190135"/>
    </cofactor>
    <text evidence="12">Binds 1 [2Fe-2S] cluster per subunit.</text>
</comment>
<dbReference type="RefSeq" id="WP_011357025.1">
    <property type="nucleotide sequence ID" value="NC_007512.1"/>
</dbReference>
<evidence type="ECO:0000256" key="4">
    <source>
        <dbReference type="ARBA" id="ARBA00022714"/>
    </source>
</evidence>
<evidence type="ECO:0000313" key="14">
    <source>
        <dbReference type="EMBL" id="ABB23150.1"/>
    </source>
</evidence>
<dbReference type="EC" id="1.3.98.1" evidence="14"/>
<keyword evidence="6 11" id="KW-0274">FAD</keyword>
<evidence type="ECO:0000259" key="13">
    <source>
        <dbReference type="PROSITE" id="PS51384"/>
    </source>
</evidence>
<evidence type="ECO:0000256" key="6">
    <source>
        <dbReference type="ARBA" id="ARBA00022827"/>
    </source>
</evidence>
<organism evidence="14 15">
    <name type="scientific">Chlorobium luteolum (strain DSM 273 / BCRC 81028 / 2530)</name>
    <name type="common">Pelodictyon luteolum</name>
    <dbReference type="NCBI Taxonomy" id="319225"/>
    <lineage>
        <taxon>Bacteria</taxon>
        <taxon>Pseudomonadati</taxon>
        <taxon>Chlorobiota</taxon>
        <taxon>Chlorobiia</taxon>
        <taxon>Chlorobiales</taxon>
        <taxon>Chlorobiaceae</taxon>
        <taxon>Chlorobium/Pelodictyon group</taxon>
        <taxon>Pelodictyon</taxon>
    </lineage>
</organism>
<evidence type="ECO:0000256" key="11">
    <source>
        <dbReference type="PIRSR" id="PIRSR006816-1"/>
    </source>
</evidence>
<dbReference type="Gene3D" id="2.40.30.10">
    <property type="entry name" value="Translation factors"/>
    <property type="match status" value="1"/>
</dbReference>
<dbReference type="PROSITE" id="PS51384">
    <property type="entry name" value="FAD_FR"/>
    <property type="match status" value="1"/>
</dbReference>
<dbReference type="GO" id="GO:0006221">
    <property type="term" value="P:pyrimidine nucleotide biosynthetic process"/>
    <property type="evidence" value="ECO:0007669"/>
    <property type="project" value="InterPro"/>
</dbReference>
<reference evidence="15" key="1">
    <citation type="submission" date="2005-08" db="EMBL/GenBank/DDBJ databases">
        <title>Complete sequence of Pelodictyon luteolum DSM 273.</title>
        <authorList>
            <consortium name="US DOE Joint Genome Institute"/>
            <person name="Copeland A."/>
            <person name="Lucas S."/>
            <person name="Lapidus A."/>
            <person name="Barry K."/>
            <person name="Detter J.C."/>
            <person name="Glavina T."/>
            <person name="Hammon N."/>
            <person name="Israni S."/>
            <person name="Pitluck S."/>
            <person name="Bryant D."/>
            <person name="Schmutz J."/>
            <person name="Larimer F."/>
            <person name="Land M."/>
            <person name="Kyrpides N."/>
            <person name="Ivanova N."/>
            <person name="Richardson P."/>
        </authorList>
    </citation>
    <scope>NUCLEOTIDE SEQUENCE [LARGE SCALE GENOMIC DNA]</scope>
    <source>
        <strain evidence="15">DSM 273 / BCRC 81028 / 2530</strain>
    </source>
</reference>
<comment type="similarity">
    <text evidence="1">Belongs to the PyrK family.</text>
</comment>
<proteinExistence type="inferred from homology"/>
<dbReference type="CDD" id="cd06218">
    <property type="entry name" value="DHOD_e_trans"/>
    <property type="match status" value="1"/>
</dbReference>
<keyword evidence="9 12" id="KW-0411">Iron-sulfur</keyword>
<dbReference type="GO" id="GO:0050660">
    <property type="term" value="F:flavin adenine dinucleotide binding"/>
    <property type="evidence" value="ECO:0007669"/>
    <property type="project" value="InterPro"/>
</dbReference>
<dbReference type="Pfam" id="PF10418">
    <property type="entry name" value="DHODB_Fe-S_bind"/>
    <property type="match status" value="1"/>
</dbReference>
<keyword evidence="2" id="KW-0813">Transport</keyword>
<protein>
    <submittedName>
        <fullName evidence="14">Dihydroorotate oxidase B, electron transfer subunit</fullName>
        <ecNumber evidence="14">1.3.98.1</ecNumber>
    </submittedName>
</protein>
<keyword evidence="8 12" id="KW-0408">Iron</keyword>
<evidence type="ECO:0000256" key="5">
    <source>
        <dbReference type="ARBA" id="ARBA00022723"/>
    </source>
</evidence>
<feature type="binding site" evidence="11">
    <location>
        <begin position="99"/>
        <end position="100"/>
    </location>
    <ligand>
        <name>FAD</name>
        <dbReference type="ChEBI" id="CHEBI:57692"/>
    </ligand>
</feature>
<evidence type="ECO:0000256" key="8">
    <source>
        <dbReference type="ARBA" id="ARBA00023004"/>
    </source>
</evidence>
<feature type="binding site" evidence="12">
    <location>
        <position position="250"/>
    </location>
    <ligand>
        <name>[2Fe-2S] cluster</name>
        <dbReference type="ChEBI" id="CHEBI:190135"/>
    </ligand>
</feature>
<dbReference type="InterPro" id="IPR008333">
    <property type="entry name" value="Cbr1-like_FAD-bd_dom"/>
</dbReference>
<comment type="cofactor">
    <cofactor evidence="10">
        <name>[2Fe-2S] cluster</name>
        <dbReference type="ChEBI" id="CHEBI:190135"/>
    </cofactor>
</comment>
<dbReference type="InterPro" id="IPR017927">
    <property type="entry name" value="FAD-bd_FR_type"/>
</dbReference>
<name>Q3B681_CHLL3</name>
<keyword evidence="3 11" id="KW-0285">Flavoprotein</keyword>
<dbReference type="KEGG" id="plt:Plut_0262"/>
<dbReference type="InterPro" id="IPR017938">
    <property type="entry name" value="Riboflavin_synthase-like_b-brl"/>
</dbReference>
<accession>Q3B681</accession>
<keyword evidence="7" id="KW-0249">Electron transport</keyword>
<sequence length="282" mass="29623">MTSTDCGRQAVRQLKPNPAMPRESSITDIRATVAASRRISRDVTLITLDCPQISLTAEPGNFVNVRVNDTTQPLLRRPFSIHDAGDGQVKLMVKEIGKGTEIFCRCAAGTELSVLGPLGNSFSTGAEGYDTAVLVSGGIGTAPMRFLEKRLAAMGKKVVNLIGGRTKDDLLPEGLTGCRFATDDGSEGFHGTVLALLESLVPSLTAEGTPRIFACGPTPMLRAVARFSREAGIASEVSLESVMGCGFGICYGCSVEVSAPDGGTKTILLCREGPVIDGGRMV</sequence>
<feature type="binding site" evidence="12">
    <location>
        <position position="245"/>
    </location>
    <ligand>
        <name>[2Fe-2S] cluster</name>
        <dbReference type="ChEBI" id="CHEBI:190135"/>
    </ligand>
</feature>
<dbReference type="Proteomes" id="UP000002709">
    <property type="component" value="Chromosome"/>
</dbReference>
<dbReference type="SUPFAM" id="SSF52343">
    <property type="entry name" value="Ferredoxin reductase-like, C-terminal NADP-linked domain"/>
    <property type="match status" value="1"/>
</dbReference>
<dbReference type="EMBL" id="CP000096">
    <property type="protein sequence ID" value="ABB23150.1"/>
    <property type="molecule type" value="Genomic_DNA"/>
</dbReference>
<evidence type="ECO:0000256" key="9">
    <source>
        <dbReference type="ARBA" id="ARBA00023014"/>
    </source>
</evidence>
<evidence type="ECO:0000256" key="7">
    <source>
        <dbReference type="ARBA" id="ARBA00022982"/>
    </source>
</evidence>
<dbReference type="InterPro" id="IPR037117">
    <property type="entry name" value="Dihydroorotate_DH_ele_sf"/>
</dbReference>
<dbReference type="InterPro" id="IPR039261">
    <property type="entry name" value="FNR_nucleotide-bd"/>
</dbReference>
<evidence type="ECO:0000313" key="15">
    <source>
        <dbReference type="Proteomes" id="UP000002709"/>
    </source>
</evidence>
<dbReference type="PIRSF" id="PIRSF006816">
    <property type="entry name" value="Cyc3_hyd_g"/>
    <property type="match status" value="1"/>
</dbReference>
<dbReference type="InterPro" id="IPR012165">
    <property type="entry name" value="Cyt_c3_hydrogenase_gsu"/>
</dbReference>
<dbReference type="STRING" id="319225.Plut_0262"/>
<dbReference type="InterPro" id="IPR050353">
    <property type="entry name" value="PyrK_electron_transfer"/>
</dbReference>
<comment type="cofactor">
    <cofactor evidence="11">
        <name>FAD</name>
        <dbReference type="ChEBI" id="CHEBI:57692"/>
    </cofactor>
    <text evidence="11">Binds 1 FAD per subunit.</text>
</comment>
<dbReference type="GO" id="GO:1990663">
    <property type="term" value="F:dihydroorotate dehydrogenase (fumarate) activity"/>
    <property type="evidence" value="ECO:0007669"/>
    <property type="project" value="UniProtKB-EC"/>
</dbReference>
<dbReference type="Pfam" id="PF00970">
    <property type="entry name" value="FAD_binding_6"/>
    <property type="match status" value="1"/>
</dbReference>
<dbReference type="PANTHER" id="PTHR43513:SF3">
    <property type="entry name" value="DIHYDROOROTATE DEHYDROGENASE B (NAD(+)), ELECTRON TRANSFER SUBUNIT-RELATED"/>
    <property type="match status" value="1"/>
</dbReference>
<dbReference type="eggNOG" id="COG0543">
    <property type="taxonomic scope" value="Bacteria"/>
</dbReference>
<dbReference type="Gene3D" id="3.40.50.80">
    <property type="entry name" value="Nucleotide-binding domain of ferredoxin-NADP reductase (FNR) module"/>
    <property type="match status" value="1"/>
</dbReference>
<dbReference type="GO" id="GO:0051537">
    <property type="term" value="F:2 iron, 2 sulfur cluster binding"/>
    <property type="evidence" value="ECO:0007669"/>
    <property type="project" value="UniProtKB-KW"/>
</dbReference>
<feature type="domain" description="FAD-binding FR-type" evidence="13">
    <location>
        <begin position="26"/>
        <end position="124"/>
    </location>
</feature>
<evidence type="ECO:0000256" key="3">
    <source>
        <dbReference type="ARBA" id="ARBA00022630"/>
    </source>
</evidence>
<dbReference type="HOGENOM" id="CLU_003827_1_2_10"/>
<keyword evidence="4 12" id="KW-0001">2Fe-2S</keyword>
<keyword evidence="14" id="KW-0560">Oxidoreductase</keyword>
<evidence type="ECO:0000256" key="10">
    <source>
        <dbReference type="ARBA" id="ARBA00034078"/>
    </source>
</evidence>
<keyword evidence="15" id="KW-1185">Reference proteome</keyword>